<feature type="domain" description="SLBB" evidence="17">
    <location>
        <begin position="147"/>
        <end position="226"/>
    </location>
</feature>
<dbReference type="GO" id="GO:0046930">
    <property type="term" value="C:pore complex"/>
    <property type="evidence" value="ECO:0007669"/>
    <property type="project" value="UniProtKB-KW"/>
</dbReference>
<gene>
    <name evidence="18" type="ORF">IAA93_07925</name>
</gene>
<feature type="chain" id="PRO_5038833152" evidence="15">
    <location>
        <begin position="18"/>
        <end position="265"/>
    </location>
</feature>
<dbReference type="PROSITE" id="PS51257">
    <property type="entry name" value="PROKAR_LIPOPROTEIN"/>
    <property type="match status" value="1"/>
</dbReference>
<evidence type="ECO:0000256" key="10">
    <source>
        <dbReference type="ARBA" id="ARBA00023114"/>
    </source>
</evidence>
<keyword evidence="14" id="KW-0449">Lipoprotein</keyword>
<evidence type="ECO:0000256" key="4">
    <source>
        <dbReference type="ARBA" id="ARBA00022452"/>
    </source>
</evidence>
<keyword evidence="7 15" id="KW-0732">Signal</keyword>
<evidence type="ECO:0000256" key="3">
    <source>
        <dbReference type="ARBA" id="ARBA00022448"/>
    </source>
</evidence>
<dbReference type="Pfam" id="PF02563">
    <property type="entry name" value="Poly_export"/>
    <property type="match status" value="1"/>
</dbReference>
<dbReference type="InterPro" id="IPR003715">
    <property type="entry name" value="Poly_export_N"/>
</dbReference>
<dbReference type="PANTHER" id="PTHR33619">
    <property type="entry name" value="POLYSACCHARIDE EXPORT PROTEIN GFCE-RELATED"/>
    <property type="match status" value="1"/>
</dbReference>
<dbReference type="InterPro" id="IPR049712">
    <property type="entry name" value="Poly_export"/>
</dbReference>
<name>A0A9D2ZUY1_9BACT</name>
<dbReference type="PANTHER" id="PTHR33619:SF3">
    <property type="entry name" value="POLYSACCHARIDE EXPORT PROTEIN GFCE-RELATED"/>
    <property type="match status" value="1"/>
</dbReference>
<keyword evidence="4" id="KW-1134">Transmembrane beta strand</keyword>
<comment type="similarity">
    <text evidence="2">Belongs to the BexD/CtrA/VexA family.</text>
</comment>
<keyword evidence="9" id="KW-0406">Ion transport</keyword>
<keyword evidence="12" id="KW-0564">Palmitate</keyword>
<dbReference type="GO" id="GO:0015288">
    <property type="term" value="F:porin activity"/>
    <property type="evidence" value="ECO:0007669"/>
    <property type="project" value="UniProtKB-KW"/>
</dbReference>
<feature type="domain" description="Polysaccharide export protein N-terminal" evidence="16">
    <location>
        <begin position="46"/>
        <end position="142"/>
    </location>
</feature>
<evidence type="ECO:0000313" key="19">
    <source>
        <dbReference type="Proteomes" id="UP000787625"/>
    </source>
</evidence>
<dbReference type="Gene3D" id="3.10.560.10">
    <property type="entry name" value="Outer membrane lipoprotein wza domain like"/>
    <property type="match status" value="1"/>
</dbReference>
<evidence type="ECO:0000256" key="5">
    <source>
        <dbReference type="ARBA" id="ARBA00022597"/>
    </source>
</evidence>
<keyword evidence="3" id="KW-0813">Transport</keyword>
<evidence type="ECO:0000256" key="12">
    <source>
        <dbReference type="ARBA" id="ARBA00023139"/>
    </source>
</evidence>
<feature type="signal peptide" evidence="15">
    <location>
        <begin position="1"/>
        <end position="17"/>
    </location>
</feature>
<evidence type="ECO:0000256" key="7">
    <source>
        <dbReference type="ARBA" id="ARBA00022729"/>
    </source>
</evidence>
<dbReference type="Proteomes" id="UP000787625">
    <property type="component" value="Unassembled WGS sequence"/>
</dbReference>
<sequence length="265" mass="29403">MKVLRLCILIISAVALMSSCKTYKKINYIQDVKINDTVAIRENMGIVIQPQDMLSIVVSSRSMELASMFNLMTANYQTGSETVSGGGSQRLLGYVVANDGTIDFPVLGKIQVAGMTRWQLQEYIKKAIVDAGLLKELVVTVEFMNFKISIIGEVNSPGSYTINGDKITLLEALAMARDLTIFGRRDGVFVVREENGTRTTYNVDLRSADLFNSPVYYLRQNDVIYVEPNKVKAGQSTINENNLKSVSLWISISSFLTSLAVLIFK</sequence>
<evidence type="ECO:0000256" key="9">
    <source>
        <dbReference type="ARBA" id="ARBA00023065"/>
    </source>
</evidence>
<evidence type="ECO:0000259" key="17">
    <source>
        <dbReference type="Pfam" id="PF22461"/>
    </source>
</evidence>
<comment type="subcellular location">
    <subcellularLocation>
        <location evidence="1">Cell outer membrane</location>
        <topology evidence="1">Multi-pass membrane protein</topology>
    </subcellularLocation>
</comment>
<comment type="caution">
    <text evidence="18">The sequence shown here is derived from an EMBL/GenBank/DDBJ whole genome shotgun (WGS) entry which is preliminary data.</text>
</comment>
<dbReference type="GO" id="GO:0006811">
    <property type="term" value="P:monoatomic ion transport"/>
    <property type="evidence" value="ECO:0007669"/>
    <property type="project" value="UniProtKB-KW"/>
</dbReference>
<dbReference type="Pfam" id="PF22461">
    <property type="entry name" value="SLBB_2"/>
    <property type="match status" value="1"/>
</dbReference>
<evidence type="ECO:0000256" key="6">
    <source>
        <dbReference type="ARBA" id="ARBA00022692"/>
    </source>
</evidence>
<evidence type="ECO:0000259" key="16">
    <source>
        <dbReference type="Pfam" id="PF02563"/>
    </source>
</evidence>
<keyword evidence="5" id="KW-0762">Sugar transport</keyword>
<reference evidence="18" key="1">
    <citation type="journal article" date="2021" name="PeerJ">
        <title>Extensive microbial diversity within the chicken gut microbiome revealed by metagenomics and culture.</title>
        <authorList>
            <person name="Gilroy R."/>
            <person name="Ravi A."/>
            <person name="Getino M."/>
            <person name="Pursley I."/>
            <person name="Horton D.L."/>
            <person name="Alikhan N.F."/>
            <person name="Baker D."/>
            <person name="Gharbi K."/>
            <person name="Hall N."/>
            <person name="Watson M."/>
            <person name="Adriaenssens E.M."/>
            <person name="Foster-Nyarko E."/>
            <person name="Jarju S."/>
            <person name="Secka A."/>
            <person name="Antonio M."/>
            <person name="Oren A."/>
            <person name="Chaudhuri R.R."/>
            <person name="La Ragione R."/>
            <person name="Hildebrand F."/>
            <person name="Pallen M.J."/>
        </authorList>
    </citation>
    <scope>NUCLEOTIDE SEQUENCE</scope>
    <source>
        <strain evidence="18">MalCec1-1739</strain>
    </source>
</reference>
<keyword evidence="10" id="KW-0626">Porin</keyword>
<keyword evidence="6" id="KW-0812">Transmembrane</keyword>
<dbReference type="InterPro" id="IPR054765">
    <property type="entry name" value="SLBB_dom"/>
</dbReference>
<dbReference type="EMBL" id="DWUP01000186">
    <property type="protein sequence ID" value="HJD53633.1"/>
    <property type="molecule type" value="Genomic_DNA"/>
</dbReference>
<evidence type="ECO:0000256" key="2">
    <source>
        <dbReference type="ARBA" id="ARBA00009450"/>
    </source>
</evidence>
<dbReference type="AlphaFoldDB" id="A0A9D2ZUY1"/>
<evidence type="ECO:0000256" key="8">
    <source>
        <dbReference type="ARBA" id="ARBA00023047"/>
    </source>
</evidence>
<keyword evidence="11" id="KW-0472">Membrane</keyword>
<evidence type="ECO:0000256" key="11">
    <source>
        <dbReference type="ARBA" id="ARBA00023136"/>
    </source>
</evidence>
<protein>
    <submittedName>
        <fullName evidence="18">Polysaccharide biosynthesis/export family protein</fullName>
    </submittedName>
</protein>
<keyword evidence="8" id="KW-0625">Polysaccharide transport</keyword>
<proteinExistence type="inferred from homology"/>
<evidence type="ECO:0000313" key="18">
    <source>
        <dbReference type="EMBL" id="HJD53633.1"/>
    </source>
</evidence>
<evidence type="ECO:0000256" key="13">
    <source>
        <dbReference type="ARBA" id="ARBA00023237"/>
    </source>
</evidence>
<accession>A0A9D2ZUY1</accession>
<evidence type="ECO:0000256" key="15">
    <source>
        <dbReference type="SAM" id="SignalP"/>
    </source>
</evidence>
<evidence type="ECO:0000256" key="14">
    <source>
        <dbReference type="ARBA" id="ARBA00023288"/>
    </source>
</evidence>
<dbReference type="GO" id="GO:0009279">
    <property type="term" value="C:cell outer membrane"/>
    <property type="evidence" value="ECO:0007669"/>
    <property type="project" value="UniProtKB-SubCell"/>
</dbReference>
<keyword evidence="13" id="KW-0998">Cell outer membrane</keyword>
<dbReference type="GO" id="GO:0015159">
    <property type="term" value="F:polysaccharide transmembrane transporter activity"/>
    <property type="evidence" value="ECO:0007669"/>
    <property type="project" value="InterPro"/>
</dbReference>
<reference evidence="18" key="2">
    <citation type="submission" date="2021-04" db="EMBL/GenBank/DDBJ databases">
        <authorList>
            <person name="Gilroy R."/>
        </authorList>
    </citation>
    <scope>NUCLEOTIDE SEQUENCE</scope>
    <source>
        <strain evidence="18">MalCec1-1739</strain>
    </source>
</reference>
<evidence type="ECO:0000256" key="1">
    <source>
        <dbReference type="ARBA" id="ARBA00004571"/>
    </source>
</evidence>
<organism evidence="18 19">
    <name type="scientific">Candidatus Avibacteroides avistercoris</name>
    <dbReference type="NCBI Taxonomy" id="2840690"/>
    <lineage>
        <taxon>Bacteria</taxon>
        <taxon>Pseudomonadati</taxon>
        <taxon>Bacteroidota</taxon>
        <taxon>Bacteroidia</taxon>
        <taxon>Bacteroidales</taxon>
        <taxon>Bacteroidaceae</taxon>
        <taxon>Bacteroidaceae incertae sedis</taxon>
        <taxon>Candidatus Avibacteroides</taxon>
    </lineage>
</organism>